<gene>
    <name evidence="1" type="ORF">DN752_02055</name>
</gene>
<keyword evidence="2" id="KW-1185">Reference proteome</keyword>
<accession>A0A2Z4IDX2</accession>
<dbReference type="EMBL" id="CP030041">
    <property type="protein sequence ID" value="AWW29015.1"/>
    <property type="molecule type" value="Genomic_DNA"/>
</dbReference>
<dbReference type="AlphaFoldDB" id="A0A2Z4IDX2"/>
<reference evidence="1 2" key="1">
    <citation type="submission" date="2018-06" db="EMBL/GenBank/DDBJ databases">
        <title>Echinicola strongylocentroti sp. nov., isolated from a sea urchin Strongylocentrotus intermedius.</title>
        <authorList>
            <person name="Bae S.S."/>
        </authorList>
    </citation>
    <scope>NUCLEOTIDE SEQUENCE [LARGE SCALE GENOMIC DNA]</scope>
    <source>
        <strain evidence="1 2">MEBiC08714</strain>
    </source>
</reference>
<organism evidence="1 2">
    <name type="scientific">Echinicola strongylocentroti</name>
    <dbReference type="NCBI Taxonomy" id="1795355"/>
    <lineage>
        <taxon>Bacteria</taxon>
        <taxon>Pseudomonadati</taxon>
        <taxon>Bacteroidota</taxon>
        <taxon>Cytophagia</taxon>
        <taxon>Cytophagales</taxon>
        <taxon>Cyclobacteriaceae</taxon>
        <taxon>Echinicola</taxon>
    </lineage>
</organism>
<dbReference type="Proteomes" id="UP000248688">
    <property type="component" value="Chromosome"/>
</dbReference>
<proteinExistence type="predicted"/>
<dbReference type="OrthoDB" id="839346at2"/>
<evidence type="ECO:0000313" key="2">
    <source>
        <dbReference type="Proteomes" id="UP000248688"/>
    </source>
</evidence>
<evidence type="ECO:0000313" key="1">
    <source>
        <dbReference type="EMBL" id="AWW29015.1"/>
    </source>
</evidence>
<dbReference type="KEGG" id="est:DN752_02055"/>
<name>A0A2Z4IDX2_9BACT</name>
<sequence length="141" mass="16348">MNMELNSGVSSTVSGIKAGLFEKTKDVLNYIPIMEKEFSRVESIIGNELTPEAAYFYYDFYEMALELREILKDTDAFRQDVVQKELIERTVNVCQELEDDKLWSLLTGVVKVDHVDRGYLEKKIKDKTILKILRALKSSFR</sequence>
<protein>
    <submittedName>
        <fullName evidence="1">Uncharacterized protein</fullName>
    </submittedName>
</protein>